<evidence type="ECO:0000259" key="2">
    <source>
        <dbReference type="Pfam" id="PF13243"/>
    </source>
</evidence>
<dbReference type="PROSITE" id="PS51257">
    <property type="entry name" value="PROKAR_LIPOPROTEIN"/>
    <property type="match status" value="1"/>
</dbReference>
<dbReference type="Pfam" id="PF13243">
    <property type="entry name" value="SQHop_cyclase_C"/>
    <property type="match status" value="1"/>
</dbReference>
<dbReference type="InterPro" id="IPR032696">
    <property type="entry name" value="SQ_cyclase_C"/>
</dbReference>
<keyword evidence="4" id="KW-1185">Reference proteome</keyword>
<dbReference type="InterPro" id="IPR008930">
    <property type="entry name" value="Terpenoid_cyclase/PrenylTrfase"/>
</dbReference>
<reference evidence="3 4" key="1">
    <citation type="submission" date="2019-02" db="EMBL/GenBank/DDBJ databases">
        <title>Deep-cultivation of Planctomycetes and their phenomic and genomic characterization uncovers novel biology.</title>
        <authorList>
            <person name="Wiegand S."/>
            <person name="Jogler M."/>
            <person name="Boedeker C."/>
            <person name="Pinto D."/>
            <person name="Vollmers J."/>
            <person name="Rivas-Marin E."/>
            <person name="Kohn T."/>
            <person name="Peeters S.H."/>
            <person name="Heuer A."/>
            <person name="Rast P."/>
            <person name="Oberbeckmann S."/>
            <person name="Bunk B."/>
            <person name="Jeske O."/>
            <person name="Meyerdierks A."/>
            <person name="Storesund J.E."/>
            <person name="Kallscheuer N."/>
            <person name="Luecker S."/>
            <person name="Lage O.M."/>
            <person name="Pohl T."/>
            <person name="Merkel B.J."/>
            <person name="Hornburger P."/>
            <person name="Mueller R.-W."/>
            <person name="Bruemmer F."/>
            <person name="Labrenz M."/>
            <person name="Spormann A.M."/>
            <person name="Op den Camp H."/>
            <person name="Overmann J."/>
            <person name="Amann R."/>
            <person name="Jetten M.S.M."/>
            <person name="Mascher T."/>
            <person name="Medema M.H."/>
            <person name="Devos D.P."/>
            <person name="Kaster A.-K."/>
            <person name="Ovreas L."/>
            <person name="Rohde M."/>
            <person name="Galperin M.Y."/>
            <person name="Jogler C."/>
        </authorList>
    </citation>
    <scope>NUCLEOTIDE SEQUENCE [LARGE SCALE GENOMIC DNA]</scope>
    <source>
        <strain evidence="3 4">Pla163</strain>
    </source>
</reference>
<feature type="chain" id="PRO_5022105941" description="Squalene cyclase C-terminal domain-containing protein" evidence="1">
    <location>
        <begin position="21"/>
        <end position="612"/>
    </location>
</feature>
<feature type="signal peptide" evidence="1">
    <location>
        <begin position="1"/>
        <end position="20"/>
    </location>
</feature>
<organism evidence="3 4">
    <name type="scientific">Rohdeia mirabilis</name>
    <dbReference type="NCBI Taxonomy" id="2528008"/>
    <lineage>
        <taxon>Bacteria</taxon>
        <taxon>Pseudomonadati</taxon>
        <taxon>Planctomycetota</taxon>
        <taxon>Planctomycetia</taxon>
        <taxon>Planctomycetia incertae sedis</taxon>
        <taxon>Rohdeia</taxon>
    </lineage>
</organism>
<sequence precursor="true">MLRLSAICLLALSVSACDFGADDGPIIVEATRVPAVAKPAAENRGAPAQDAQSLSSEDVKSLCDRSVRWMRAQQDADGGYGDVRTTALVLEAFALSPRRYTADEGPFVARAIERLIAQQRESGAICAPDATPLEALEETLAAARALALYGGGAAGQALLSAENFLRVPAVEPRTLGTVDTARGEAFARRAMAEIAEDGSYDGPDGALVATAERVLELASAYAAIRTGEKSSAGGTAATTALPAFTAGDRARVEEALVRGANFLVESAGGEGDLWGAGGQIDPGISALVVSALQSVPVEKRTAEQNAAITRGLAYLRELQKDDGSVHVGGQLVNYVTSASILALAESGEAGDIARIANAVSFLKELQADEAEGYGPSHKYYGGIGYGGDERPDLSNVWLAANALEAAGVSDDDEALAKMVAFLQRTQNRSESNDLVLEEDGKTIRPGNDGGAGYAPGQSKAGMVTLPDGSVSPRSYGSMTYALLGCYLFAGLEKTDPRVQAAWKWIGANYTLDLNPGFEASADPSAPYQGLFYYFNAMAKALDAYGEDVITDADGTEHRWRTELAGRLTSLQRPDGSWINENSPRWWEGNPVLATAYALVTLDVALPEAPKAD</sequence>
<dbReference type="Gene3D" id="1.50.10.20">
    <property type="match status" value="2"/>
</dbReference>
<name>A0A518CZN4_9BACT</name>
<accession>A0A518CZN4</accession>
<keyword evidence="1" id="KW-0732">Signal</keyword>
<dbReference type="Proteomes" id="UP000319342">
    <property type="component" value="Chromosome"/>
</dbReference>
<feature type="domain" description="Squalene cyclase C-terminal" evidence="2">
    <location>
        <begin position="300"/>
        <end position="429"/>
    </location>
</feature>
<evidence type="ECO:0000313" key="3">
    <source>
        <dbReference type="EMBL" id="QDU84689.1"/>
    </source>
</evidence>
<evidence type="ECO:0000256" key="1">
    <source>
        <dbReference type="SAM" id="SignalP"/>
    </source>
</evidence>
<evidence type="ECO:0000313" key="4">
    <source>
        <dbReference type="Proteomes" id="UP000319342"/>
    </source>
</evidence>
<gene>
    <name evidence="3" type="ORF">Pla163_18010</name>
</gene>
<dbReference type="RefSeq" id="WP_419186473.1">
    <property type="nucleotide sequence ID" value="NZ_CP036290.1"/>
</dbReference>
<protein>
    <recommendedName>
        <fullName evidence="2">Squalene cyclase C-terminal domain-containing protein</fullName>
    </recommendedName>
</protein>
<proteinExistence type="predicted"/>
<dbReference type="EMBL" id="CP036290">
    <property type="protein sequence ID" value="QDU84689.1"/>
    <property type="molecule type" value="Genomic_DNA"/>
</dbReference>
<dbReference type="AlphaFoldDB" id="A0A518CZN4"/>
<dbReference type="SUPFAM" id="SSF48239">
    <property type="entry name" value="Terpenoid cyclases/Protein prenyltransferases"/>
    <property type="match status" value="2"/>
</dbReference>
<dbReference type="CDD" id="cd00688">
    <property type="entry name" value="ISOPREN_C2_like"/>
    <property type="match status" value="1"/>
</dbReference>